<keyword evidence="4 6" id="KW-0238">DNA-binding</keyword>
<dbReference type="RefSeq" id="WP_134368990.1">
    <property type="nucleotide sequence ID" value="NZ_SOGN01000018.1"/>
</dbReference>
<dbReference type="Gene3D" id="1.10.10.10">
    <property type="entry name" value="Winged helix-like DNA-binding domain superfamily/Winged helix DNA-binding domain"/>
    <property type="match status" value="2"/>
</dbReference>
<comment type="caution">
    <text evidence="10">The sequence shown here is derived from an EMBL/GenBank/DDBJ whole genome shotgun (WGS) entry which is preliminary data.</text>
</comment>
<dbReference type="InterPro" id="IPR009042">
    <property type="entry name" value="RNA_pol_sigma70_r1_2"/>
</dbReference>
<feature type="domain" description="RNA polymerase sigma-70" evidence="8">
    <location>
        <begin position="155"/>
        <end position="168"/>
    </location>
</feature>
<evidence type="ECO:0000256" key="3">
    <source>
        <dbReference type="ARBA" id="ARBA00023082"/>
    </source>
</evidence>
<accession>A0A4R8XW78</accession>
<name>A0A4R8XW78_9MICO</name>
<dbReference type="Proteomes" id="UP000298433">
    <property type="component" value="Unassembled WGS sequence"/>
</dbReference>
<comment type="function">
    <text evidence="6">Sigma factors are initiation factors that promote the attachment of RNA polymerase to specific initiation sites and are then released.</text>
</comment>
<dbReference type="NCBIfam" id="TIGR02937">
    <property type="entry name" value="sigma70-ECF"/>
    <property type="match status" value="1"/>
</dbReference>
<dbReference type="InterPro" id="IPR007624">
    <property type="entry name" value="RNA_pol_sigma70_r3"/>
</dbReference>
<evidence type="ECO:0000259" key="8">
    <source>
        <dbReference type="PROSITE" id="PS00715"/>
    </source>
</evidence>
<dbReference type="InterPro" id="IPR013324">
    <property type="entry name" value="RNA_pol_sigma_r3/r4-like"/>
</dbReference>
<evidence type="ECO:0000313" key="10">
    <source>
        <dbReference type="EMBL" id="TFC83116.1"/>
    </source>
</evidence>
<dbReference type="InterPro" id="IPR007630">
    <property type="entry name" value="RNA_pol_sigma70_r4"/>
</dbReference>
<dbReference type="PANTHER" id="PTHR30603:SF60">
    <property type="entry name" value="RNA POLYMERASE SIGMA FACTOR RPOD"/>
    <property type="match status" value="1"/>
</dbReference>
<feature type="region of interest" description="Disordered" evidence="7">
    <location>
        <begin position="1"/>
        <end position="43"/>
    </location>
</feature>
<dbReference type="AlphaFoldDB" id="A0A4R8XW78"/>
<dbReference type="SUPFAM" id="SSF88946">
    <property type="entry name" value="Sigma2 domain of RNA polymerase sigma factors"/>
    <property type="match status" value="1"/>
</dbReference>
<dbReference type="Gene3D" id="1.10.601.10">
    <property type="entry name" value="RNA Polymerase Primary Sigma Factor"/>
    <property type="match status" value="2"/>
</dbReference>
<dbReference type="PROSITE" id="PS00716">
    <property type="entry name" value="SIGMA70_2"/>
    <property type="match status" value="1"/>
</dbReference>
<evidence type="ECO:0000256" key="6">
    <source>
        <dbReference type="RuleBase" id="RU362124"/>
    </source>
</evidence>
<dbReference type="Pfam" id="PF04539">
    <property type="entry name" value="Sigma70_r3"/>
    <property type="match status" value="1"/>
</dbReference>
<dbReference type="InterPro" id="IPR007627">
    <property type="entry name" value="RNA_pol_sigma70_r2"/>
</dbReference>
<keyword evidence="11" id="KW-1185">Reference proteome</keyword>
<dbReference type="InterPro" id="IPR050239">
    <property type="entry name" value="Sigma-70_RNA_pol_init_factors"/>
</dbReference>
<evidence type="ECO:0000256" key="2">
    <source>
        <dbReference type="ARBA" id="ARBA00023015"/>
    </source>
</evidence>
<dbReference type="GO" id="GO:0016987">
    <property type="term" value="F:sigma factor activity"/>
    <property type="evidence" value="ECO:0007669"/>
    <property type="project" value="UniProtKB-KW"/>
</dbReference>
<protein>
    <recommendedName>
        <fullName evidence="6">RNA polymerase sigma factor</fullName>
    </recommendedName>
</protein>
<dbReference type="Pfam" id="PF04542">
    <property type="entry name" value="Sigma70_r2"/>
    <property type="match status" value="1"/>
</dbReference>
<reference evidence="10 11" key="1">
    <citation type="submission" date="2019-03" db="EMBL/GenBank/DDBJ databases">
        <title>Genomics of glacier-inhabiting Cryobacterium strains.</title>
        <authorList>
            <person name="Liu Q."/>
            <person name="Xin Y.-H."/>
        </authorList>
    </citation>
    <scope>NUCLEOTIDE SEQUENCE [LARGE SCALE GENOMIC DNA]</scope>
    <source>
        <strain evidence="10 11">TMT2-48-2</strain>
    </source>
</reference>
<evidence type="ECO:0000256" key="1">
    <source>
        <dbReference type="ARBA" id="ARBA00007788"/>
    </source>
</evidence>
<dbReference type="EMBL" id="SOGN01000018">
    <property type="protein sequence ID" value="TFC83116.1"/>
    <property type="molecule type" value="Genomic_DNA"/>
</dbReference>
<dbReference type="InterPro" id="IPR014284">
    <property type="entry name" value="RNA_pol_sigma-70_dom"/>
</dbReference>
<evidence type="ECO:0000256" key="7">
    <source>
        <dbReference type="SAM" id="MobiDB-lite"/>
    </source>
</evidence>
<dbReference type="Pfam" id="PF00140">
    <property type="entry name" value="Sigma70_r1_2"/>
    <property type="match status" value="1"/>
</dbReference>
<dbReference type="GO" id="GO:0006352">
    <property type="term" value="P:DNA-templated transcription initiation"/>
    <property type="evidence" value="ECO:0007669"/>
    <property type="project" value="InterPro"/>
</dbReference>
<dbReference type="InterPro" id="IPR013325">
    <property type="entry name" value="RNA_pol_sigma_r2"/>
</dbReference>
<dbReference type="CDD" id="cd06171">
    <property type="entry name" value="Sigma70_r4"/>
    <property type="match status" value="1"/>
</dbReference>
<evidence type="ECO:0000256" key="5">
    <source>
        <dbReference type="ARBA" id="ARBA00023163"/>
    </source>
</evidence>
<dbReference type="SUPFAM" id="SSF88659">
    <property type="entry name" value="Sigma3 and sigma4 domains of RNA polymerase sigma factors"/>
    <property type="match status" value="2"/>
</dbReference>
<proteinExistence type="inferred from homology"/>
<keyword evidence="5 6" id="KW-0804">Transcription</keyword>
<feature type="domain" description="RNA polymerase sigma-70" evidence="9">
    <location>
        <begin position="323"/>
        <end position="349"/>
    </location>
</feature>
<dbReference type="GO" id="GO:0003677">
    <property type="term" value="F:DNA binding"/>
    <property type="evidence" value="ECO:0007669"/>
    <property type="project" value="UniProtKB-KW"/>
</dbReference>
<organism evidence="10 11">
    <name type="scientific">Cryobacterium cheniae</name>
    <dbReference type="NCBI Taxonomy" id="1259262"/>
    <lineage>
        <taxon>Bacteria</taxon>
        <taxon>Bacillati</taxon>
        <taxon>Actinomycetota</taxon>
        <taxon>Actinomycetes</taxon>
        <taxon>Micrococcales</taxon>
        <taxon>Microbacteriaceae</taxon>
        <taxon>Cryobacterium</taxon>
    </lineage>
</organism>
<evidence type="ECO:0000313" key="11">
    <source>
        <dbReference type="Proteomes" id="UP000298433"/>
    </source>
</evidence>
<dbReference type="PANTHER" id="PTHR30603">
    <property type="entry name" value="RNA POLYMERASE SIGMA FACTOR RPO"/>
    <property type="match status" value="1"/>
</dbReference>
<feature type="compositionally biased region" description="Basic and acidic residues" evidence="7">
    <location>
        <begin position="24"/>
        <end position="40"/>
    </location>
</feature>
<dbReference type="Pfam" id="PF04545">
    <property type="entry name" value="Sigma70_r4"/>
    <property type="match status" value="1"/>
</dbReference>
<dbReference type="OrthoDB" id="9809557at2"/>
<dbReference type="PRINTS" id="PR00046">
    <property type="entry name" value="SIGMA70FCT"/>
</dbReference>
<dbReference type="InterPro" id="IPR036388">
    <property type="entry name" value="WH-like_DNA-bd_sf"/>
</dbReference>
<gene>
    <name evidence="10" type="ORF">E3T23_03135</name>
</gene>
<dbReference type="InterPro" id="IPR000943">
    <property type="entry name" value="RNA_pol_sigma70"/>
</dbReference>
<keyword evidence="2 6" id="KW-0805">Transcription regulation</keyword>
<keyword evidence="3 6" id="KW-0731">Sigma factor</keyword>
<comment type="similarity">
    <text evidence="1 6">Belongs to the sigma-70 factor family.</text>
</comment>
<sequence>MLNSDESSRARAAVSDVEVSPTSPDHDFRVGTTKESDPEQRSTVLTAAPPVAVPRSTTARLDRGPTDTFGFYLRKIGRVDLLSAEEEVDLARRMEVGLFAAERLARGDADPALTRELTWLARYGDLAKTRFIEANLRLVVSVAKQYSGRGIPIMDLVQDGNLGLLRAVEKFDFTTGYKFSTYGMWWIRQSIHRGMVGAARTIRIPVHTVERLNKVKRVRRDLTGTLHRDPTITELAEACRAPEADVRALLDWDVEPISYQTPLGEGLADISELIMDDDLPQPEEYAALALRRSDITFHLDALPTRERMILEARYGFNGDQPRTLDQIAVREGVTRERIRQLEKRALAMMRVPALELYLRE</sequence>
<evidence type="ECO:0000256" key="4">
    <source>
        <dbReference type="ARBA" id="ARBA00023125"/>
    </source>
</evidence>
<dbReference type="PROSITE" id="PS00715">
    <property type="entry name" value="SIGMA70_1"/>
    <property type="match status" value="1"/>
</dbReference>
<evidence type="ECO:0000259" key="9">
    <source>
        <dbReference type="PROSITE" id="PS00716"/>
    </source>
</evidence>